<accession>A0ABT7NFF5</accession>
<dbReference type="PANTHER" id="PTHR41521:SF4">
    <property type="entry name" value="BLR0684 PROTEIN"/>
    <property type="match status" value="1"/>
</dbReference>
<dbReference type="PANTHER" id="PTHR41521">
    <property type="match status" value="1"/>
</dbReference>
<dbReference type="Proteomes" id="UP001174908">
    <property type="component" value="Unassembled WGS sequence"/>
</dbReference>
<dbReference type="Gene3D" id="3.30.70.100">
    <property type="match status" value="1"/>
</dbReference>
<dbReference type="InterPro" id="IPR011008">
    <property type="entry name" value="Dimeric_a/b-barrel"/>
</dbReference>
<evidence type="ECO:0000259" key="1">
    <source>
        <dbReference type="Pfam" id="PF07045"/>
    </source>
</evidence>
<dbReference type="InterPro" id="IPR010753">
    <property type="entry name" value="DUF1330"/>
</dbReference>
<sequence>MAAYLLVDIDVTDPLLYDEYRAQVPALIAAQGGRYLVRGGAVAVLEGTWQPKRTVVLEFPNMEALRAFWEDPAYQPLRAVRERAAKSNLVAVEGV</sequence>
<keyword evidence="3" id="KW-1185">Reference proteome</keyword>
<feature type="domain" description="DUF1330" evidence="1">
    <location>
        <begin position="3"/>
        <end position="95"/>
    </location>
</feature>
<dbReference type="EMBL" id="JASZYV010000004">
    <property type="protein sequence ID" value="MDM0046565.1"/>
    <property type="molecule type" value="Genomic_DNA"/>
</dbReference>
<proteinExistence type="predicted"/>
<dbReference type="RefSeq" id="WP_286661690.1">
    <property type="nucleotide sequence ID" value="NZ_JASZYV010000004.1"/>
</dbReference>
<evidence type="ECO:0000313" key="2">
    <source>
        <dbReference type="EMBL" id="MDM0046565.1"/>
    </source>
</evidence>
<dbReference type="SUPFAM" id="SSF54909">
    <property type="entry name" value="Dimeric alpha+beta barrel"/>
    <property type="match status" value="1"/>
</dbReference>
<comment type="caution">
    <text evidence="2">The sequence shown here is derived from an EMBL/GenBank/DDBJ whole genome shotgun (WGS) entry which is preliminary data.</text>
</comment>
<gene>
    <name evidence="2" type="ORF">QTH91_18900</name>
</gene>
<protein>
    <submittedName>
        <fullName evidence="2">DUF1330 domain-containing protein</fullName>
    </submittedName>
</protein>
<dbReference type="Pfam" id="PF07045">
    <property type="entry name" value="DUF1330"/>
    <property type="match status" value="1"/>
</dbReference>
<organism evidence="2 3">
    <name type="scientific">Variovorax dokdonensis</name>
    <dbReference type="NCBI Taxonomy" id="344883"/>
    <lineage>
        <taxon>Bacteria</taxon>
        <taxon>Pseudomonadati</taxon>
        <taxon>Pseudomonadota</taxon>
        <taxon>Betaproteobacteria</taxon>
        <taxon>Burkholderiales</taxon>
        <taxon>Comamonadaceae</taxon>
        <taxon>Variovorax</taxon>
    </lineage>
</organism>
<reference evidence="2" key="1">
    <citation type="submission" date="2023-06" db="EMBL/GenBank/DDBJ databases">
        <authorList>
            <person name="Jiang Y."/>
            <person name="Liu Q."/>
        </authorList>
    </citation>
    <scope>NUCLEOTIDE SEQUENCE</scope>
    <source>
        <strain evidence="2">CGMCC 1.12089</strain>
    </source>
</reference>
<name>A0ABT7NFF5_9BURK</name>
<evidence type="ECO:0000313" key="3">
    <source>
        <dbReference type="Proteomes" id="UP001174908"/>
    </source>
</evidence>